<dbReference type="InterPro" id="IPR049470">
    <property type="entry name" value="TRM61_C"/>
</dbReference>
<dbReference type="Pfam" id="PF08704">
    <property type="entry name" value="GCD14"/>
    <property type="match status" value="1"/>
</dbReference>
<sequence length="464" mass="50398">MLHSRVHIEAGDLVIVYMSRDNMVAITITPGEVFHNKYGRYPHDDFIGVKFGSKAHSPPPHAGYIYLLRPTPELWTLSLPHRTQILYTPDIAYITMRLGVRVGGTVIEAGTGSGSMTHSLARTVGPKGDVRSFEYHRVRYEKASAEFESHGLSNVHLQHRNVCKDGFGDVSGWKRVLKTVAALRAEGFSDISTQEVLVRTHDLAPPPPAGSSHLQDISSIVSRLKSHETRKAERRIFQMKTAREKARKLKEAEAAKLATEEAAATEGMAEGEEDELVRAGEKRRVGVSGSKSAQDEPPQAKRPKIEEQSAQVATAATDEFRHVPVAEEEAADGMGDRLVAEEEEAAASPIIWTEPISSLSTTILTKPHHEMRGHTSYLTFASLYPASVRAQIAEQGEKLASRMGTPAGSARVGTPRVAELVQEAKAGKGTVRAGSEDTEYGSEGIDAAIGTLTEDDFLALSGPP</sequence>
<feature type="region of interest" description="Disordered" evidence="10">
    <location>
        <begin position="260"/>
        <end position="310"/>
    </location>
</feature>
<dbReference type="GO" id="GO:0160107">
    <property type="term" value="F:tRNA (adenine(58)-N1)-methyltransferase activity"/>
    <property type="evidence" value="ECO:0007669"/>
    <property type="project" value="UniProtKB-EC"/>
</dbReference>
<dbReference type="Gene3D" id="3.40.50.150">
    <property type="entry name" value="Vaccinia Virus protein VP39"/>
    <property type="match status" value="2"/>
</dbReference>
<dbReference type="InterPro" id="IPR014816">
    <property type="entry name" value="tRNA_MeTrfase_Gcd14"/>
</dbReference>
<keyword evidence="13" id="KW-1185">Reference proteome</keyword>
<evidence type="ECO:0000256" key="8">
    <source>
        <dbReference type="ARBA" id="ARBA00023242"/>
    </source>
</evidence>
<protein>
    <recommendedName>
        <fullName evidence="3">tRNA (adenine(58)-N(1))-methyltransferase catalytic subunit TRM61</fullName>
        <ecNumber evidence="2">2.1.1.220</ecNumber>
    </recommendedName>
    <alternativeName>
        <fullName evidence="9">tRNA(m1A58)-methyltransferase subunit TRM61</fullName>
    </alternativeName>
</protein>
<feature type="domain" description="tRNA (adenine(58)-N(1))-methyltransferase catalytic subunit TRM61 C-terminal" evidence="11">
    <location>
        <begin position="63"/>
        <end position="169"/>
    </location>
</feature>
<dbReference type="EMBL" id="RSCD01000002">
    <property type="protein sequence ID" value="RSH94335.1"/>
    <property type="molecule type" value="Genomic_DNA"/>
</dbReference>
<evidence type="ECO:0000256" key="4">
    <source>
        <dbReference type="ARBA" id="ARBA00022603"/>
    </source>
</evidence>
<keyword evidence="4 12" id="KW-0489">Methyltransferase</keyword>
<evidence type="ECO:0000256" key="10">
    <source>
        <dbReference type="SAM" id="MobiDB-lite"/>
    </source>
</evidence>
<evidence type="ECO:0000256" key="1">
    <source>
        <dbReference type="ARBA" id="ARBA00004123"/>
    </source>
</evidence>
<evidence type="ECO:0000256" key="7">
    <source>
        <dbReference type="ARBA" id="ARBA00022694"/>
    </source>
</evidence>
<evidence type="ECO:0000256" key="2">
    <source>
        <dbReference type="ARBA" id="ARBA00012796"/>
    </source>
</evidence>
<keyword evidence="8" id="KW-0539">Nucleus</keyword>
<dbReference type="EC" id="2.1.1.220" evidence="2"/>
<dbReference type="PROSITE" id="PS51620">
    <property type="entry name" value="SAM_TRM61"/>
    <property type="match status" value="1"/>
</dbReference>
<dbReference type="STRING" id="1890683.A0A427YTK4"/>
<dbReference type="GO" id="GO:0005634">
    <property type="term" value="C:nucleus"/>
    <property type="evidence" value="ECO:0007669"/>
    <property type="project" value="UniProtKB-SubCell"/>
</dbReference>
<evidence type="ECO:0000256" key="3">
    <source>
        <dbReference type="ARBA" id="ARBA00015963"/>
    </source>
</evidence>
<dbReference type="GO" id="GO:0030488">
    <property type="term" value="P:tRNA methylation"/>
    <property type="evidence" value="ECO:0007669"/>
    <property type="project" value="InterPro"/>
</dbReference>
<keyword evidence="6" id="KW-0949">S-adenosyl-L-methionine</keyword>
<dbReference type="PANTHER" id="PTHR12133:SF2">
    <property type="entry name" value="TRNA (ADENINE(58)-N(1))-METHYLTRANSFERASE CATALYTIC SUBUNIT TRMT61A"/>
    <property type="match status" value="1"/>
</dbReference>
<dbReference type="GO" id="GO:0031515">
    <property type="term" value="C:tRNA (m1A) methyltransferase complex"/>
    <property type="evidence" value="ECO:0007669"/>
    <property type="project" value="InterPro"/>
</dbReference>
<comment type="subcellular location">
    <subcellularLocation>
        <location evidence="1">Nucleus</location>
    </subcellularLocation>
</comment>
<keyword evidence="7" id="KW-0819">tRNA processing</keyword>
<dbReference type="AlphaFoldDB" id="A0A427YTK4"/>
<organism evidence="12 13">
    <name type="scientific">Saitozyma podzolica</name>
    <dbReference type="NCBI Taxonomy" id="1890683"/>
    <lineage>
        <taxon>Eukaryota</taxon>
        <taxon>Fungi</taxon>
        <taxon>Dikarya</taxon>
        <taxon>Basidiomycota</taxon>
        <taxon>Agaricomycotina</taxon>
        <taxon>Tremellomycetes</taxon>
        <taxon>Tremellales</taxon>
        <taxon>Trimorphomycetaceae</taxon>
        <taxon>Saitozyma</taxon>
    </lineage>
</organism>
<dbReference type="PANTHER" id="PTHR12133">
    <property type="entry name" value="TRNA (ADENINE(58)-N(1))-METHYLTRANSFERASE"/>
    <property type="match status" value="1"/>
</dbReference>
<evidence type="ECO:0000256" key="9">
    <source>
        <dbReference type="ARBA" id="ARBA00033309"/>
    </source>
</evidence>
<gene>
    <name evidence="12" type="primary">TRM61</name>
    <name evidence="12" type="ORF">EHS25_004138</name>
</gene>
<reference evidence="12 13" key="1">
    <citation type="submission" date="2018-11" db="EMBL/GenBank/DDBJ databases">
        <title>Genome sequence of Saitozyma podzolica DSM 27192.</title>
        <authorList>
            <person name="Aliyu H."/>
            <person name="Gorte O."/>
            <person name="Ochsenreither K."/>
        </authorList>
    </citation>
    <scope>NUCLEOTIDE SEQUENCE [LARGE SCALE GENOMIC DNA]</scope>
    <source>
        <strain evidence="12 13">DSM 27192</strain>
    </source>
</reference>
<evidence type="ECO:0000313" key="12">
    <source>
        <dbReference type="EMBL" id="RSH94335.1"/>
    </source>
</evidence>
<evidence type="ECO:0000313" key="13">
    <source>
        <dbReference type="Proteomes" id="UP000279259"/>
    </source>
</evidence>
<dbReference type="InterPro" id="IPR029063">
    <property type="entry name" value="SAM-dependent_MTases_sf"/>
</dbReference>
<evidence type="ECO:0000256" key="5">
    <source>
        <dbReference type="ARBA" id="ARBA00022679"/>
    </source>
</evidence>
<evidence type="ECO:0000259" key="11">
    <source>
        <dbReference type="Pfam" id="PF08704"/>
    </source>
</evidence>
<dbReference type="Proteomes" id="UP000279259">
    <property type="component" value="Unassembled WGS sequence"/>
</dbReference>
<name>A0A427YTK4_9TREE</name>
<dbReference type="OrthoDB" id="1925287at2759"/>
<proteinExistence type="predicted"/>
<keyword evidence="5 12" id="KW-0808">Transferase</keyword>
<dbReference type="Gene3D" id="3.10.330.20">
    <property type="match status" value="1"/>
</dbReference>
<evidence type="ECO:0000256" key="6">
    <source>
        <dbReference type="ARBA" id="ARBA00022691"/>
    </source>
</evidence>
<comment type="caution">
    <text evidence="12">The sequence shown here is derived from an EMBL/GenBank/DDBJ whole genome shotgun (WGS) entry which is preliminary data.</text>
</comment>
<dbReference type="SUPFAM" id="SSF53335">
    <property type="entry name" value="S-adenosyl-L-methionine-dependent methyltransferases"/>
    <property type="match status" value="1"/>
</dbReference>
<accession>A0A427YTK4</accession>